<comment type="caution">
    <text evidence="3">The sequence shown here is derived from an EMBL/GenBank/DDBJ whole genome shotgun (WGS) entry which is preliminary data.</text>
</comment>
<evidence type="ECO:0000256" key="2">
    <source>
        <dbReference type="SAM" id="Phobius"/>
    </source>
</evidence>
<feature type="compositionally biased region" description="Low complexity" evidence="1">
    <location>
        <begin position="139"/>
        <end position="149"/>
    </location>
</feature>
<dbReference type="AlphaFoldDB" id="A0AAV4M186"/>
<reference evidence="3 4" key="1">
    <citation type="submission" date="2021-06" db="EMBL/GenBank/DDBJ databases">
        <title>Genome sequence of Babesia caballi.</title>
        <authorList>
            <person name="Yamagishi J."/>
            <person name="Kidaka T."/>
            <person name="Ochi A."/>
        </authorList>
    </citation>
    <scope>NUCLEOTIDE SEQUENCE [LARGE SCALE GENOMIC DNA]</scope>
    <source>
        <strain evidence="3">USDA-D6B2</strain>
    </source>
</reference>
<keyword evidence="2" id="KW-0472">Membrane</keyword>
<dbReference type="RefSeq" id="XP_067718049.1">
    <property type="nucleotide sequence ID" value="XM_067861948.1"/>
</dbReference>
<protein>
    <submittedName>
        <fullName evidence="3">Variant erythrocyte surface antigen-1 family protein</fullName>
    </submittedName>
</protein>
<evidence type="ECO:0000313" key="4">
    <source>
        <dbReference type="Proteomes" id="UP001497744"/>
    </source>
</evidence>
<evidence type="ECO:0000313" key="3">
    <source>
        <dbReference type="EMBL" id="GIX65980.1"/>
    </source>
</evidence>
<organism evidence="3 4">
    <name type="scientific">Babesia caballi</name>
    <dbReference type="NCBI Taxonomy" id="5871"/>
    <lineage>
        <taxon>Eukaryota</taxon>
        <taxon>Sar</taxon>
        <taxon>Alveolata</taxon>
        <taxon>Apicomplexa</taxon>
        <taxon>Aconoidasida</taxon>
        <taxon>Piroplasmida</taxon>
        <taxon>Babesiidae</taxon>
        <taxon>Babesia</taxon>
    </lineage>
</organism>
<keyword evidence="4" id="KW-1185">Reference proteome</keyword>
<dbReference type="Pfam" id="PF12785">
    <property type="entry name" value="VESA1_N"/>
    <property type="match status" value="2"/>
</dbReference>
<dbReference type="Proteomes" id="UP001497744">
    <property type="component" value="Unassembled WGS sequence"/>
</dbReference>
<keyword evidence="2" id="KW-0812">Transmembrane</keyword>
<dbReference type="GeneID" id="94197461"/>
<name>A0AAV4M186_BABCB</name>
<gene>
    <name evidence="3" type="ORF">BcabD6B2_54160</name>
</gene>
<accession>A0AAV4M186</accession>
<feature type="transmembrane region" description="Helical" evidence="2">
    <location>
        <begin position="918"/>
        <end position="935"/>
    </location>
</feature>
<dbReference type="InterPro" id="IPR024751">
    <property type="entry name" value="VESA1"/>
</dbReference>
<proteinExistence type="predicted"/>
<dbReference type="EMBL" id="BPLF01000006">
    <property type="protein sequence ID" value="GIX65980.1"/>
    <property type="molecule type" value="Genomic_DNA"/>
</dbReference>
<feature type="transmembrane region" description="Helical" evidence="2">
    <location>
        <begin position="46"/>
        <end position="65"/>
    </location>
</feature>
<sequence length="974" mass="109024">MGEVITGTMMMVERLRWESSCDMYLSTPASHHLSSLLPYLFSFNSFVFYTLFCVFVFSNTLALAITQLPDFKQTIEAAAEKLQESGNDASKALQRLKNPGSLGPIIRKLAEGLAAFIGYQDDSGKIEENKGIGQRPKNKNGNQDDNGGKPYKYADELRSKLSSSASSGGYYYSYDPAVANWTTNVEQASGGGDPQNKPKEKCAKIFSSCLPIIFSGLSYIYWNCKQQKSEGGWNSLKLNEGNFYKYMVGMDYHRVILTEKRGTEVVSTALKEFRGDFNGAVTSSKSYAEFFTAIYPWSRSGIDSNNHSLSTLYLGASAYFTYKHTKNIAQAKPPTTIREMLYFLSALQFSPHYSYLQKHIDSLIPENEGLPVADSSTSSPDNFITQCQMKGFLHASCLSAPATLGWLQGAGDFNDEPWLYHLFCNGLNLAYPSSSHALFNTLANYTYALQFQLHFLYLMCSTNATVCCWSDCRFGKSVEPQKDEIVVPSHICAAFKCTSESCKHNGSGGCCNHNKHEDGQSCGKGSNQSPLQAFLTDCLQGFCRKHPGTSDHLADHPQGAMCHVPMGFTSNDLRGEPRRSDRIYYTLYFFCGSQHDPLRRLCETLTCLTKRTPRTLGDVFGFIWHLNSQLFKSGVSAEEALKEFMTSIGLSDQKQLSEITPDQFFRAINNKISTLTSQSTQKGIDNSLITLFPGLPFWYNIFMVKSDDSLPVRLFNLKGTDHKPSTYKNRQHNDLFGLYNPQCSEPNCGKYLMPLCFSNGATFAPRHASSYLSWVLYLTDYLQSGFEYLLDDFKNIDCKTSGCRKSPNTQQACQTSHALATHGTSSGSCSCESVVQCGGTLPILYGNGFDFYNVSDLYGWRYNSNKWNQTGTNKRKCHQFASQLTNVLSPKAPLDKLITTIDAFLYAIRWEFFSKLSGFWSIYICLILYTFLFLLDTLHLRSHVKLTSSHVVPPLALLTQGKPLPITKLTYITQ</sequence>
<keyword evidence="2" id="KW-1133">Transmembrane helix</keyword>
<evidence type="ECO:0000256" key="1">
    <source>
        <dbReference type="SAM" id="MobiDB-lite"/>
    </source>
</evidence>
<feature type="region of interest" description="Disordered" evidence="1">
    <location>
        <begin position="127"/>
        <end position="152"/>
    </location>
</feature>